<sequence>MRKSKQSLLSFVTAATMIVWAFILAIFVSTQAQESKLINLAQGPVVGYKGDDADVFSFYGIPYATAPKGREKFKGPLPGPVWTEPLEAVDEQIICPQHASEIYFPGITATEDCLVANVFIPDTAEKNLPVLVHIHGGGFLIGFGNWEKPKQFVESKKVVAVTFNYRLGPHGFLCMGTEDVPGNAGIKDQVAALRWVKANIANFGGNPDDVTIAGCSAGGVSVDLLMLSNTTKGLFNKVIGQSGANIASFGVQVDPIENAKFYAEKINYQGDDFDSLEEFYKSISFEQLLSYSLLANRDHAVKVSPCVERDLGIERFLEDGPTNIIKSGNYVRYPMIYGFTDMEGLFRIGEFEQWKNDMNENFTQFVPADLQFESAEEKEKIAIQIKQFYFGDKAVGDETVLQYVDFLSDVIFIYPMQKAVTLQVESGNNEIYLQVYNFTDENTPYVPYTKERGANHCDQLYAVFDHDYNTLTPEYIEMKEKMREIWFDFMKTGNPTPEWSSLPKWEPARADRAPCMNFGRTIQLSGTFIKERTDFWENIYNKYHRQPVAPYRY</sequence>
<keyword evidence="5" id="KW-0325">Glycoprotein</keyword>
<evidence type="ECO:0000313" key="8">
    <source>
        <dbReference type="EMBL" id="KAL0860561.1"/>
    </source>
</evidence>
<dbReference type="InterPro" id="IPR029058">
    <property type="entry name" value="AB_hydrolase_fold"/>
</dbReference>
<proteinExistence type="inferred from homology"/>
<protein>
    <recommendedName>
        <fullName evidence="6">Carboxylic ester hydrolase</fullName>
        <ecNumber evidence="6">3.1.1.-</ecNumber>
    </recommendedName>
</protein>
<evidence type="ECO:0000259" key="7">
    <source>
        <dbReference type="Pfam" id="PF00135"/>
    </source>
</evidence>
<evidence type="ECO:0000256" key="1">
    <source>
        <dbReference type="ARBA" id="ARBA00005964"/>
    </source>
</evidence>
<organism evidence="8 9">
    <name type="scientific">Loxostege sticticalis</name>
    <name type="common">Beet webworm moth</name>
    <dbReference type="NCBI Taxonomy" id="481309"/>
    <lineage>
        <taxon>Eukaryota</taxon>
        <taxon>Metazoa</taxon>
        <taxon>Ecdysozoa</taxon>
        <taxon>Arthropoda</taxon>
        <taxon>Hexapoda</taxon>
        <taxon>Insecta</taxon>
        <taxon>Pterygota</taxon>
        <taxon>Neoptera</taxon>
        <taxon>Endopterygota</taxon>
        <taxon>Lepidoptera</taxon>
        <taxon>Glossata</taxon>
        <taxon>Ditrysia</taxon>
        <taxon>Pyraloidea</taxon>
        <taxon>Crambidae</taxon>
        <taxon>Pyraustinae</taxon>
        <taxon>Loxostege</taxon>
    </lineage>
</organism>
<dbReference type="Proteomes" id="UP001549920">
    <property type="component" value="Unassembled WGS sequence"/>
</dbReference>
<dbReference type="InterPro" id="IPR002018">
    <property type="entry name" value="CarbesteraseB"/>
</dbReference>
<gene>
    <name evidence="8" type="ORF">ABMA27_009932</name>
</gene>
<feature type="domain" description="Carboxylesterase type B" evidence="7">
    <location>
        <begin position="35"/>
        <end position="536"/>
    </location>
</feature>
<dbReference type="PANTHER" id="PTHR43142:SF1">
    <property type="entry name" value="CARBOXYLIC ESTER HYDROLASE"/>
    <property type="match status" value="1"/>
</dbReference>
<evidence type="ECO:0000256" key="3">
    <source>
        <dbReference type="ARBA" id="ARBA00022801"/>
    </source>
</evidence>
<dbReference type="PROSITE" id="PS00122">
    <property type="entry name" value="CARBOXYLESTERASE_B_1"/>
    <property type="match status" value="1"/>
</dbReference>
<dbReference type="EC" id="3.1.1.-" evidence="6"/>
<name>A0ABR3H6Y1_LOXSC</name>
<keyword evidence="2" id="KW-0719">Serine esterase</keyword>
<keyword evidence="3 6" id="KW-0378">Hydrolase</keyword>
<evidence type="ECO:0000256" key="5">
    <source>
        <dbReference type="ARBA" id="ARBA00023180"/>
    </source>
</evidence>
<comment type="caution">
    <text evidence="8">The sequence shown here is derived from an EMBL/GenBank/DDBJ whole genome shotgun (WGS) entry which is preliminary data.</text>
</comment>
<evidence type="ECO:0000313" key="9">
    <source>
        <dbReference type="Proteomes" id="UP001549920"/>
    </source>
</evidence>
<dbReference type="InterPro" id="IPR019826">
    <property type="entry name" value="Carboxylesterase_B_AS"/>
</dbReference>
<keyword evidence="4" id="KW-1015">Disulfide bond</keyword>
<dbReference type="Pfam" id="PF00135">
    <property type="entry name" value="COesterase"/>
    <property type="match status" value="1"/>
</dbReference>
<keyword evidence="9" id="KW-1185">Reference proteome</keyword>
<evidence type="ECO:0000256" key="6">
    <source>
        <dbReference type="RuleBase" id="RU361235"/>
    </source>
</evidence>
<comment type="similarity">
    <text evidence="1 6">Belongs to the type-B carboxylesterase/lipase family.</text>
</comment>
<dbReference type="Gene3D" id="3.40.50.1820">
    <property type="entry name" value="alpha/beta hydrolase"/>
    <property type="match status" value="1"/>
</dbReference>
<evidence type="ECO:0000256" key="4">
    <source>
        <dbReference type="ARBA" id="ARBA00023157"/>
    </source>
</evidence>
<evidence type="ECO:0000256" key="2">
    <source>
        <dbReference type="ARBA" id="ARBA00022487"/>
    </source>
</evidence>
<accession>A0ABR3H6Y1</accession>
<reference evidence="8 9" key="1">
    <citation type="submission" date="2024-06" db="EMBL/GenBank/DDBJ databases">
        <title>A chromosome-level genome assembly of beet webworm, Loxostege sticticalis.</title>
        <authorList>
            <person name="Zhang Y."/>
        </authorList>
    </citation>
    <scope>NUCLEOTIDE SEQUENCE [LARGE SCALE GENOMIC DNA]</scope>
    <source>
        <strain evidence="8">AQ026</strain>
        <tissue evidence="8">Whole body</tissue>
    </source>
</reference>
<dbReference type="PANTHER" id="PTHR43142">
    <property type="entry name" value="CARBOXYLIC ESTER HYDROLASE"/>
    <property type="match status" value="1"/>
</dbReference>
<dbReference type="SUPFAM" id="SSF53474">
    <property type="entry name" value="alpha/beta-Hydrolases"/>
    <property type="match status" value="1"/>
</dbReference>
<dbReference type="EMBL" id="JBEUOH010000025">
    <property type="protein sequence ID" value="KAL0860561.1"/>
    <property type="molecule type" value="Genomic_DNA"/>
</dbReference>